<reference evidence="11" key="1">
    <citation type="submission" date="2016-10" db="EMBL/GenBank/DDBJ databases">
        <authorList>
            <person name="Varghese N."/>
            <person name="Submissions S."/>
        </authorList>
    </citation>
    <scope>NUCLEOTIDE SEQUENCE [LARGE SCALE GENOMIC DNA]</scope>
    <source>
        <strain evidence="11">DSM 44142</strain>
    </source>
</reference>
<evidence type="ECO:0000259" key="9">
    <source>
        <dbReference type="PROSITE" id="PS51384"/>
    </source>
</evidence>
<dbReference type="SUPFAM" id="SSF54292">
    <property type="entry name" value="2Fe-2S ferredoxin-like"/>
    <property type="match status" value="1"/>
</dbReference>
<dbReference type="InterPro" id="IPR017938">
    <property type="entry name" value="Riboflavin_synthase-like_b-brl"/>
</dbReference>
<evidence type="ECO:0000259" key="8">
    <source>
        <dbReference type="PROSITE" id="PS51085"/>
    </source>
</evidence>
<dbReference type="SUPFAM" id="SSF63380">
    <property type="entry name" value="Riboflavin synthase domain-like"/>
    <property type="match status" value="1"/>
</dbReference>
<dbReference type="GO" id="GO:0016491">
    <property type="term" value="F:oxidoreductase activity"/>
    <property type="evidence" value="ECO:0007669"/>
    <property type="project" value="UniProtKB-KW"/>
</dbReference>
<dbReference type="InterPro" id="IPR050415">
    <property type="entry name" value="MRET"/>
</dbReference>
<evidence type="ECO:0000256" key="5">
    <source>
        <dbReference type="ARBA" id="ARBA00023002"/>
    </source>
</evidence>
<name>A0A1H1AZA0_9ACTN</name>
<comment type="cofactor">
    <cofactor evidence="1">
        <name>FAD</name>
        <dbReference type="ChEBI" id="CHEBI:57692"/>
    </cofactor>
</comment>
<dbReference type="SUPFAM" id="SSF52343">
    <property type="entry name" value="Ferredoxin reductase-like, C-terminal NADP-linked domain"/>
    <property type="match status" value="1"/>
</dbReference>
<keyword evidence="7" id="KW-0411">Iron-sulfur</keyword>
<dbReference type="OrthoDB" id="502624at2"/>
<dbReference type="STRING" id="47312.SAMN04489765_0458"/>
<keyword evidence="3" id="KW-0001">2Fe-2S</keyword>
<sequence>MPTLRRRRPASIATQIPPHLRGRYRRDPFLRIVTGGYRAINWIDARLRLPALGAGSAGQRAVQVVSKDIAAPDGSVIALVLEPTDGAAVRWSVGAHIDVTLPSGRIRQYSLCGDPADIENYRIAVRRVSTDGGSGEIHDDVTVGTVLQVSVPRNAFPLAIGGFRQQTTHVRLIAGGIGITPIRPMISALESVGVPWSMAYAGRDRDSMAFLDGMRRFGDRVTVLTDDGGPPPAASALVGELPPRSAVYVCGPPPMIDAVRTHLAARPDVELHYERFSPAPVVDGRPFELHFARTDERVPVAADETALTALLRVRPDATYSCRQGFCRSCVVRVVDGVPDHRSTGLSQAERDEGYFLPCVSRADGPLSVDM</sequence>
<keyword evidence="11" id="KW-1185">Reference proteome</keyword>
<organism evidence="10 11">
    <name type="scientific">Tsukamurella pulmonis</name>
    <dbReference type="NCBI Taxonomy" id="47312"/>
    <lineage>
        <taxon>Bacteria</taxon>
        <taxon>Bacillati</taxon>
        <taxon>Actinomycetota</taxon>
        <taxon>Actinomycetes</taxon>
        <taxon>Mycobacteriales</taxon>
        <taxon>Tsukamurellaceae</taxon>
        <taxon>Tsukamurella</taxon>
    </lineage>
</organism>
<feature type="domain" description="2Fe-2S ferredoxin-type" evidence="8">
    <location>
        <begin position="287"/>
        <end position="370"/>
    </location>
</feature>
<keyword evidence="6" id="KW-0408">Iron</keyword>
<proteinExistence type="predicted"/>
<dbReference type="InterPro" id="IPR012675">
    <property type="entry name" value="Beta-grasp_dom_sf"/>
</dbReference>
<dbReference type="CDD" id="cd06185">
    <property type="entry name" value="PDR_like"/>
    <property type="match status" value="1"/>
</dbReference>
<evidence type="ECO:0000256" key="1">
    <source>
        <dbReference type="ARBA" id="ARBA00001974"/>
    </source>
</evidence>
<dbReference type="InterPro" id="IPR017927">
    <property type="entry name" value="FAD-bd_FR_type"/>
</dbReference>
<keyword evidence="2" id="KW-0285">Flavoprotein</keyword>
<dbReference type="PROSITE" id="PS51384">
    <property type="entry name" value="FAD_FR"/>
    <property type="match status" value="1"/>
</dbReference>
<protein>
    <submittedName>
        <fullName evidence="10">Ferredoxin-NADP reductase</fullName>
    </submittedName>
</protein>
<dbReference type="InterPro" id="IPR039261">
    <property type="entry name" value="FNR_nucleotide-bd"/>
</dbReference>
<dbReference type="PANTHER" id="PTHR47354:SF1">
    <property type="entry name" value="CARNITINE MONOOXYGENASE REDUCTASE SUBUNIT"/>
    <property type="match status" value="1"/>
</dbReference>
<evidence type="ECO:0000313" key="10">
    <source>
        <dbReference type="EMBL" id="SDQ44994.1"/>
    </source>
</evidence>
<dbReference type="AlphaFoldDB" id="A0A1H1AZA0"/>
<dbReference type="GO" id="GO:0046872">
    <property type="term" value="F:metal ion binding"/>
    <property type="evidence" value="ECO:0007669"/>
    <property type="project" value="UniProtKB-KW"/>
</dbReference>
<evidence type="ECO:0000256" key="7">
    <source>
        <dbReference type="ARBA" id="ARBA00023014"/>
    </source>
</evidence>
<dbReference type="Gene3D" id="3.40.50.80">
    <property type="entry name" value="Nucleotide-binding domain of ferredoxin-NADP reductase (FNR) module"/>
    <property type="match status" value="1"/>
</dbReference>
<evidence type="ECO:0000256" key="4">
    <source>
        <dbReference type="ARBA" id="ARBA00022723"/>
    </source>
</evidence>
<dbReference type="Proteomes" id="UP000183053">
    <property type="component" value="Unassembled WGS sequence"/>
</dbReference>
<gene>
    <name evidence="10" type="ORF">SAMN04489765_0458</name>
</gene>
<evidence type="ECO:0000256" key="3">
    <source>
        <dbReference type="ARBA" id="ARBA00022714"/>
    </source>
</evidence>
<dbReference type="InterPro" id="IPR001041">
    <property type="entry name" value="2Fe-2S_ferredoxin-type"/>
</dbReference>
<dbReference type="InterPro" id="IPR036010">
    <property type="entry name" value="2Fe-2S_ferredoxin-like_sf"/>
</dbReference>
<dbReference type="Gene3D" id="2.40.30.10">
    <property type="entry name" value="Translation factors"/>
    <property type="match status" value="1"/>
</dbReference>
<dbReference type="CDD" id="cd00207">
    <property type="entry name" value="fer2"/>
    <property type="match status" value="1"/>
</dbReference>
<evidence type="ECO:0000256" key="2">
    <source>
        <dbReference type="ARBA" id="ARBA00022630"/>
    </source>
</evidence>
<dbReference type="RefSeq" id="WP_068564930.1">
    <property type="nucleotide sequence ID" value="NZ_FNLF01000002.1"/>
</dbReference>
<feature type="domain" description="FAD-binding FR-type" evidence="9">
    <location>
        <begin position="57"/>
        <end position="159"/>
    </location>
</feature>
<dbReference type="PROSITE" id="PS51085">
    <property type="entry name" value="2FE2S_FER_2"/>
    <property type="match status" value="1"/>
</dbReference>
<dbReference type="Pfam" id="PF00111">
    <property type="entry name" value="Fer2"/>
    <property type="match status" value="1"/>
</dbReference>
<accession>A0A1H1AZA0</accession>
<dbReference type="EMBL" id="FNLF01000002">
    <property type="protein sequence ID" value="SDQ44994.1"/>
    <property type="molecule type" value="Genomic_DNA"/>
</dbReference>
<keyword evidence="4" id="KW-0479">Metal-binding</keyword>
<keyword evidence="5" id="KW-0560">Oxidoreductase</keyword>
<dbReference type="Gene3D" id="3.10.20.30">
    <property type="match status" value="1"/>
</dbReference>
<evidence type="ECO:0000313" key="11">
    <source>
        <dbReference type="Proteomes" id="UP000183053"/>
    </source>
</evidence>
<evidence type="ECO:0000256" key="6">
    <source>
        <dbReference type="ARBA" id="ARBA00023004"/>
    </source>
</evidence>
<dbReference type="PANTHER" id="PTHR47354">
    <property type="entry name" value="NADH OXIDOREDUCTASE HCR"/>
    <property type="match status" value="1"/>
</dbReference>
<dbReference type="GO" id="GO:0051537">
    <property type="term" value="F:2 iron, 2 sulfur cluster binding"/>
    <property type="evidence" value="ECO:0007669"/>
    <property type="project" value="UniProtKB-KW"/>
</dbReference>